<dbReference type="PANTHER" id="PTHR46112:SF2">
    <property type="entry name" value="XAA-PRO AMINOPEPTIDASE P-RELATED"/>
    <property type="match status" value="1"/>
</dbReference>
<dbReference type="InterPro" id="IPR050659">
    <property type="entry name" value="Peptidase_M24B"/>
</dbReference>
<dbReference type="Gene3D" id="3.90.230.10">
    <property type="entry name" value="Creatinase/methionine aminopeptidase superfamily"/>
    <property type="match status" value="1"/>
</dbReference>
<evidence type="ECO:0000313" key="3">
    <source>
        <dbReference type="EMBL" id="RJP75571.1"/>
    </source>
</evidence>
<dbReference type="InterPro" id="IPR029149">
    <property type="entry name" value="Creatin/AminoP/Spt16_N"/>
</dbReference>
<dbReference type="GO" id="GO:0004177">
    <property type="term" value="F:aminopeptidase activity"/>
    <property type="evidence" value="ECO:0007669"/>
    <property type="project" value="UniProtKB-KW"/>
</dbReference>
<dbReference type="Pfam" id="PF01321">
    <property type="entry name" value="Creatinase_N"/>
    <property type="match status" value="1"/>
</dbReference>
<gene>
    <name evidence="3" type="ORF">C4532_00285</name>
</gene>
<protein>
    <submittedName>
        <fullName evidence="3">Aminopeptidase P family protein</fullName>
    </submittedName>
</protein>
<keyword evidence="3" id="KW-0378">Hydrolase</keyword>
<sequence>MTGKPEPIAAPPSAEELNRRLEKVRALMLEQNLDYYVSFDPVNVYYLTNFANYIHERPFILVIPKEGTPKMVCPLLETTHVKTRARLPLEYATYYEFPAPKGQNWFDLYRKLIPKDARVGVESAMPFGIAKKTPGKKVLTDIIEEARLIKTDYEIGRTVHACEIINEGHRKLLEITRPGVLVVYIYSEVQRLMMERILADLPDFNVMVTSMSAAVWPPSISHDPHRVPTPFTAMEEGGPHVSGVGGKVDGYGVEIERTFFLGKVPEDAKKPFEVSMAARARAYELAKPGAVLSTIDREVRKVIIKGGYGDNILHRTGHGFGITGHEAPYVALGDNRELVPGMLISIEPGVYVPGKGGFRHSDTILITDTGNIKLTEGPERLEDLTIPI</sequence>
<evidence type="ECO:0000259" key="2">
    <source>
        <dbReference type="Pfam" id="PF01321"/>
    </source>
</evidence>
<feature type="domain" description="Creatinase N-terminal" evidence="2">
    <location>
        <begin position="20"/>
        <end position="133"/>
    </location>
</feature>
<keyword evidence="3" id="KW-0645">Protease</keyword>
<proteinExistence type="predicted"/>
<dbReference type="AlphaFoldDB" id="A0A419FA04"/>
<organism evidence="3 4">
    <name type="scientific">Candidatus Abyssobacteria bacterium SURF_17</name>
    <dbReference type="NCBI Taxonomy" id="2093361"/>
    <lineage>
        <taxon>Bacteria</taxon>
        <taxon>Pseudomonadati</taxon>
        <taxon>Candidatus Hydrogenedentota</taxon>
        <taxon>Candidatus Abyssobacteria</taxon>
    </lineage>
</organism>
<dbReference type="Proteomes" id="UP000285961">
    <property type="component" value="Unassembled WGS sequence"/>
</dbReference>
<dbReference type="SUPFAM" id="SSF53092">
    <property type="entry name" value="Creatinase/prolidase N-terminal domain"/>
    <property type="match status" value="1"/>
</dbReference>
<evidence type="ECO:0000313" key="4">
    <source>
        <dbReference type="Proteomes" id="UP000285961"/>
    </source>
</evidence>
<dbReference type="Pfam" id="PF00557">
    <property type="entry name" value="Peptidase_M24"/>
    <property type="match status" value="1"/>
</dbReference>
<comment type="caution">
    <text evidence="3">The sequence shown here is derived from an EMBL/GenBank/DDBJ whole genome shotgun (WGS) entry which is preliminary data.</text>
</comment>
<dbReference type="InterPro" id="IPR036005">
    <property type="entry name" value="Creatinase/aminopeptidase-like"/>
</dbReference>
<dbReference type="Gene3D" id="3.40.350.10">
    <property type="entry name" value="Creatinase/prolidase N-terminal domain"/>
    <property type="match status" value="1"/>
</dbReference>
<reference evidence="3 4" key="1">
    <citation type="journal article" date="2017" name="ISME J.">
        <title>Energy and carbon metabolisms in a deep terrestrial subsurface fluid microbial community.</title>
        <authorList>
            <person name="Momper L."/>
            <person name="Jungbluth S.P."/>
            <person name="Lee M.D."/>
            <person name="Amend J.P."/>
        </authorList>
    </citation>
    <scope>NUCLEOTIDE SEQUENCE [LARGE SCALE GENOMIC DNA]</scope>
    <source>
        <strain evidence="3">SURF_17</strain>
    </source>
</reference>
<dbReference type="InterPro" id="IPR000994">
    <property type="entry name" value="Pept_M24"/>
</dbReference>
<feature type="domain" description="Peptidase M24" evidence="1">
    <location>
        <begin position="160"/>
        <end position="368"/>
    </location>
</feature>
<keyword evidence="3" id="KW-0031">Aminopeptidase</keyword>
<dbReference type="InterPro" id="IPR000587">
    <property type="entry name" value="Creatinase_N"/>
</dbReference>
<dbReference type="PANTHER" id="PTHR46112">
    <property type="entry name" value="AMINOPEPTIDASE"/>
    <property type="match status" value="1"/>
</dbReference>
<name>A0A419FA04_9BACT</name>
<evidence type="ECO:0000259" key="1">
    <source>
        <dbReference type="Pfam" id="PF00557"/>
    </source>
</evidence>
<dbReference type="SUPFAM" id="SSF55920">
    <property type="entry name" value="Creatinase/aminopeptidase"/>
    <property type="match status" value="1"/>
</dbReference>
<accession>A0A419FA04</accession>
<dbReference type="EMBL" id="QZKI01000002">
    <property type="protein sequence ID" value="RJP75571.1"/>
    <property type="molecule type" value="Genomic_DNA"/>
</dbReference>